<evidence type="ECO:0000313" key="8">
    <source>
        <dbReference type="Proteomes" id="UP000242815"/>
    </source>
</evidence>
<reference evidence="7 8" key="1">
    <citation type="submission" date="2016-10" db="EMBL/GenBank/DDBJ databases">
        <authorList>
            <person name="de Groot N.N."/>
        </authorList>
    </citation>
    <scope>NUCLEOTIDE SEQUENCE [LARGE SCALE GENOMIC DNA]</scope>
    <source>
        <strain evidence="7 8">JCM 18415</strain>
    </source>
</reference>
<dbReference type="EMBL" id="FOYD01000005">
    <property type="protein sequence ID" value="SFQ83213.1"/>
    <property type="molecule type" value="Genomic_DNA"/>
</dbReference>
<dbReference type="Gene3D" id="2.40.50.140">
    <property type="entry name" value="Nucleic acid-binding proteins"/>
    <property type="match status" value="1"/>
</dbReference>
<sequence>MLVGSFLSGYAFWLLLGLALLISEFFVPGVVAVFFGIGALAVGLLTLAGAIESLPVQLLWFSLISLIALFGLRRHCTRWLRGKVGGQAQQDLDSAGLLDQRVTVLTDFVDGVGDVLLNGAKWDAEASEPLRAGDTAWVTGFSGIVLRVSSRPGSSRAQ</sequence>
<evidence type="ECO:0000259" key="6">
    <source>
        <dbReference type="Pfam" id="PF01957"/>
    </source>
</evidence>
<dbReference type="STRING" id="1002526.SAMN05216578_105190"/>
<protein>
    <recommendedName>
        <fullName evidence="6">NfeD-like C-terminal domain-containing protein</fullName>
    </recommendedName>
</protein>
<gene>
    <name evidence="7" type="ORF">SAMN05216578_105190</name>
</gene>
<keyword evidence="3 5" id="KW-1133">Transmembrane helix</keyword>
<feature type="transmembrane region" description="Helical" evidence="5">
    <location>
        <begin position="30"/>
        <end position="51"/>
    </location>
</feature>
<proteinExistence type="predicted"/>
<dbReference type="InterPro" id="IPR002810">
    <property type="entry name" value="NfeD-like_C"/>
</dbReference>
<dbReference type="Pfam" id="PF01957">
    <property type="entry name" value="NfeD"/>
    <property type="match status" value="1"/>
</dbReference>
<evidence type="ECO:0000256" key="3">
    <source>
        <dbReference type="ARBA" id="ARBA00022989"/>
    </source>
</evidence>
<dbReference type="PANTHER" id="PTHR33507">
    <property type="entry name" value="INNER MEMBRANE PROTEIN YBBJ"/>
    <property type="match status" value="1"/>
</dbReference>
<dbReference type="RefSeq" id="WP_090538881.1">
    <property type="nucleotide sequence ID" value="NZ_FOYD01000005.1"/>
</dbReference>
<feature type="domain" description="NfeD-like C-terminal" evidence="6">
    <location>
        <begin position="96"/>
        <end position="148"/>
    </location>
</feature>
<organism evidence="7 8">
    <name type="scientific">Halopseudomonas formosensis</name>
    <dbReference type="NCBI Taxonomy" id="1002526"/>
    <lineage>
        <taxon>Bacteria</taxon>
        <taxon>Pseudomonadati</taxon>
        <taxon>Pseudomonadota</taxon>
        <taxon>Gammaproteobacteria</taxon>
        <taxon>Pseudomonadales</taxon>
        <taxon>Pseudomonadaceae</taxon>
        <taxon>Halopseudomonas</taxon>
    </lineage>
</organism>
<evidence type="ECO:0000256" key="2">
    <source>
        <dbReference type="ARBA" id="ARBA00022692"/>
    </source>
</evidence>
<dbReference type="Proteomes" id="UP000242815">
    <property type="component" value="Unassembled WGS sequence"/>
</dbReference>
<dbReference type="InterPro" id="IPR052165">
    <property type="entry name" value="Membrane_assoc_protease"/>
</dbReference>
<evidence type="ECO:0000256" key="4">
    <source>
        <dbReference type="ARBA" id="ARBA00023136"/>
    </source>
</evidence>
<feature type="transmembrane region" description="Helical" evidence="5">
    <location>
        <begin position="57"/>
        <end position="73"/>
    </location>
</feature>
<dbReference type="OrthoDB" id="6118712at2"/>
<feature type="transmembrane region" description="Helical" evidence="5">
    <location>
        <begin position="6"/>
        <end position="23"/>
    </location>
</feature>
<dbReference type="GO" id="GO:0005886">
    <property type="term" value="C:plasma membrane"/>
    <property type="evidence" value="ECO:0007669"/>
    <property type="project" value="TreeGrafter"/>
</dbReference>
<keyword evidence="4 5" id="KW-0472">Membrane</keyword>
<dbReference type="SUPFAM" id="SSF141322">
    <property type="entry name" value="NfeD domain-like"/>
    <property type="match status" value="1"/>
</dbReference>
<accession>A0A1I6BQL7</accession>
<dbReference type="InterPro" id="IPR012340">
    <property type="entry name" value="NA-bd_OB-fold"/>
</dbReference>
<dbReference type="AlphaFoldDB" id="A0A1I6BQL7"/>
<evidence type="ECO:0000256" key="5">
    <source>
        <dbReference type="SAM" id="Phobius"/>
    </source>
</evidence>
<comment type="subcellular location">
    <subcellularLocation>
        <location evidence="1">Membrane</location>
        <topology evidence="1">Multi-pass membrane protein</topology>
    </subcellularLocation>
</comment>
<evidence type="ECO:0000256" key="1">
    <source>
        <dbReference type="ARBA" id="ARBA00004141"/>
    </source>
</evidence>
<name>A0A1I6BQL7_9GAMM</name>
<evidence type="ECO:0000313" key="7">
    <source>
        <dbReference type="EMBL" id="SFQ83213.1"/>
    </source>
</evidence>
<keyword evidence="2 5" id="KW-0812">Transmembrane</keyword>
<dbReference type="PANTHER" id="PTHR33507:SF3">
    <property type="entry name" value="INNER MEMBRANE PROTEIN YBBJ"/>
    <property type="match status" value="1"/>
</dbReference>